<accession>A0A1Y0B4I3</accession>
<geneLocation type="mitochondrion" evidence="1"/>
<dbReference type="EMBL" id="KY774314">
    <property type="protein sequence ID" value="ART32331.1"/>
    <property type="molecule type" value="Genomic_DNA"/>
</dbReference>
<organism evidence="1">
    <name type="scientific">Utricularia reniformis</name>
    <dbReference type="NCBI Taxonomy" id="192314"/>
    <lineage>
        <taxon>Eukaryota</taxon>
        <taxon>Viridiplantae</taxon>
        <taxon>Streptophyta</taxon>
        <taxon>Embryophyta</taxon>
        <taxon>Tracheophyta</taxon>
        <taxon>Spermatophyta</taxon>
        <taxon>Magnoliopsida</taxon>
        <taxon>eudicotyledons</taxon>
        <taxon>Gunneridae</taxon>
        <taxon>Pentapetalae</taxon>
        <taxon>asterids</taxon>
        <taxon>lamiids</taxon>
        <taxon>Lamiales</taxon>
        <taxon>Lentibulariaceae</taxon>
        <taxon>Utricularia</taxon>
    </lineage>
</organism>
<dbReference type="AlphaFoldDB" id="A0A1Y0B4I3"/>
<keyword evidence="1" id="KW-0496">Mitochondrion</keyword>
<proteinExistence type="predicted"/>
<sequence>MTGLRCKRSRNWSIRNRLDWRDRSQPYSPHLSWRSYAFTFFEASSSGTIDKFHFTFFLFHSWVKILKRGISVEGIIFQRLLSWLSL</sequence>
<gene>
    <name evidence="1" type="ORF">AEK19_MT2184</name>
</gene>
<name>A0A1Y0B4I3_9LAMI</name>
<protein>
    <submittedName>
        <fullName evidence="1">Uncharacterized protein</fullName>
    </submittedName>
</protein>
<reference evidence="1" key="1">
    <citation type="submission" date="2017-03" db="EMBL/GenBank/DDBJ databases">
        <title>The mitochondrial genome of the carnivorous plant Utricularia reniformis (Lentibulariaceae): structure, comparative analysis and evolutionary landmarks.</title>
        <authorList>
            <person name="Silva S.R."/>
            <person name="Alvarenga D.O."/>
            <person name="Michael T.P."/>
            <person name="Miranda V.F.O."/>
            <person name="Varani A.M."/>
        </authorList>
    </citation>
    <scope>NUCLEOTIDE SEQUENCE</scope>
</reference>
<evidence type="ECO:0000313" key="1">
    <source>
        <dbReference type="EMBL" id="ART32331.1"/>
    </source>
</evidence>